<dbReference type="Proteomes" id="UP001605036">
    <property type="component" value="Unassembled WGS sequence"/>
</dbReference>
<reference evidence="1 2" key="1">
    <citation type="submission" date="2024-09" db="EMBL/GenBank/DDBJ databases">
        <title>Chromosome-scale assembly of Riccia fluitans.</title>
        <authorList>
            <person name="Paukszto L."/>
            <person name="Sawicki J."/>
            <person name="Karawczyk K."/>
            <person name="Piernik-Szablinska J."/>
            <person name="Szczecinska M."/>
            <person name="Mazdziarz M."/>
        </authorList>
    </citation>
    <scope>NUCLEOTIDE SEQUENCE [LARGE SCALE GENOMIC DNA]</scope>
    <source>
        <strain evidence="1">Rf_01</strain>
        <tissue evidence="1">Aerial parts of the thallus</tissue>
    </source>
</reference>
<comment type="caution">
    <text evidence="1">The sequence shown here is derived from an EMBL/GenBank/DDBJ whole genome shotgun (WGS) entry which is preliminary data.</text>
</comment>
<organism evidence="1 2">
    <name type="scientific">Riccia fluitans</name>
    <dbReference type="NCBI Taxonomy" id="41844"/>
    <lineage>
        <taxon>Eukaryota</taxon>
        <taxon>Viridiplantae</taxon>
        <taxon>Streptophyta</taxon>
        <taxon>Embryophyta</taxon>
        <taxon>Marchantiophyta</taxon>
        <taxon>Marchantiopsida</taxon>
        <taxon>Marchantiidae</taxon>
        <taxon>Marchantiales</taxon>
        <taxon>Ricciaceae</taxon>
        <taxon>Riccia</taxon>
    </lineage>
</organism>
<evidence type="ECO:0000313" key="1">
    <source>
        <dbReference type="EMBL" id="KAL2620950.1"/>
    </source>
</evidence>
<dbReference type="EMBL" id="JBHFFA010000006">
    <property type="protein sequence ID" value="KAL2620950.1"/>
    <property type="molecule type" value="Genomic_DNA"/>
</dbReference>
<dbReference type="AlphaFoldDB" id="A0ABD1Y2J0"/>
<proteinExistence type="predicted"/>
<accession>A0ABD1Y2J0</accession>
<evidence type="ECO:0000313" key="2">
    <source>
        <dbReference type="Proteomes" id="UP001605036"/>
    </source>
</evidence>
<protein>
    <submittedName>
        <fullName evidence="1">Uncharacterized protein</fullName>
    </submittedName>
</protein>
<sequence>MADKAAGRRLPTIRLMDEELYNNTDAEGDRLLVKDARDGTNIIGWNEIAVIFGAKHNDKEDFLSIKMMHTTIDKYNPRAYLPTSVEHNPNKKLVSG</sequence>
<keyword evidence="2" id="KW-1185">Reference proteome</keyword>
<name>A0ABD1Y2J0_9MARC</name>
<gene>
    <name evidence="1" type="ORF">R1flu_001155</name>
</gene>